<dbReference type="RefSeq" id="WP_344415405.1">
    <property type="nucleotide sequence ID" value="NZ_BAAAQK010000005.1"/>
</dbReference>
<sequence length="163" mass="16991">MSRARRVAVTSPQTRVALARRGAAGAVRSLTAEELATAARVRRRQLQIAAGTLVGAAVLLVGLPALLDAWTGLRGVRLVDLPIAWLAVAVLPYPALALLAWRQLRRAEGAERPGTDAAAEPLAPPTSESTTERTAERNADSAADSAAEPPAAPDRSDSPAPRP</sequence>
<accession>A0ABN2MZ98</accession>
<organism evidence="3 4">
    <name type="scientific">Pseudonocardia ailaonensis</name>
    <dbReference type="NCBI Taxonomy" id="367279"/>
    <lineage>
        <taxon>Bacteria</taxon>
        <taxon>Bacillati</taxon>
        <taxon>Actinomycetota</taxon>
        <taxon>Actinomycetes</taxon>
        <taxon>Pseudonocardiales</taxon>
        <taxon>Pseudonocardiaceae</taxon>
        <taxon>Pseudonocardia</taxon>
    </lineage>
</organism>
<evidence type="ECO:0000256" key="1">
    <source>
        <dbReference type="SAM" id="MobiDB-lite"/>
    </source>
</evidence>
<protein>
    <submittedName>
        <fullName evidence="3">Uncharacterized protein</fullName>
    </submittedName>
</protein>
<name>A0ABN2MZ98_9PSEU</name>
<keyword evidence="2" id="KW-0472">Membrane</keyword>
<keyword evidence="2" id="KW-0812">Transmembrane</keyword>
<keyword evidence="2" id="KW-1133">Transmembrane helix</keyword>
<evidence type="ECO:0000313" key="4">
    <source>
        <dbReference type="Proteomes" id="UP001500449"/>
    </source>
</evidence>
<feature type="compositionally biased region" description="Basic and acidic residues" evidence="1">
    <location>
        <begin position="130"/>
        <end position="139"/>
    </location>
</feature>
<proteinExistence type="predicted"/>
<reference evidence="3 4" key="1">
    <citation type="journal article" date="2019" name="Int. J. Syst. Evol. Microbiol.">
        <title>The Global Catalogue of Microorganisms (GCM) 10K type strain sequencing project: providing services to taxonomists for standard genome sequencing and annotation.</title>
        <authorList>
            <consortium name="The Broad Institute Genomics Platform"/>
            <consortium name="The Broad Institute Genome Sequencing Center for Infectious Disease"/>
            <person name="Wu L."/>
            <person name="Ma J."/>
        </authorList>
    </citation>
    <scope>NUCLEOTIDE SEQUENCE [LARGE SCALE GENOMIC DNA]</scope>
    <source>
        <strain evidence="3 4">JCM 16009</strain>
    </source>
</reference>
<keyword evidence="4" id="KW-1185">Reference proteome</keyword>
<feature type="transmembrane region" description="Helical" evidence="2">
    <location>
        <begin position="82"/>
        <end position="101"/>
    </location>
</feature>
<feature type="region of interest" description="Disordered" evidence="1">
    <location>
        <begin position="109"/>
        <end position="163"/>
    </location>
</feature>
<gene>
    <name evidence="3" type="ORF">GCM10009836_23250</name>
</gene>
<evidence type="ECO:0000256" key="2">
    <source>
        <dbReference type="SAM" id="Phobius"/>
    </source>
</evidence>
<feature type="transmembrane region" description="Helical" evidence="2">
    <location>
        <begin position="48"/>
        <end position="70"/>
    </location>
</feature>
<dbReference type="Proteomes" id="UP001500449">
    <property type="component" value="Unassembled WGS sequence"/>
</dbReference>
<feature type="compositionally biased region" description="Low complexity" evidence="1">
    <location>
        <begin position="140"/>
        <end position="149"/>
    </location>
</feature>
<evidence type="ECO:0000313" key="3">
    <source>
        <dbReference type="EMBL" id="GAA1843242.1"/>
    </source>
</evidence>
<comment type="caution">
    <text evidence="3">The sequence shown here is derived from an EMBL/GenBank/DDBJ whole genome shotgun (WGS) entry which is preliminary data.</text>
</comment>
<dbReference type="EMBL" id="BAAAQK010000005">
    <property type="protein sequence ID" value="GAA1843242.1"/>
    <property type="molecule type" value="Genomic_DNA"/>
</dbReference>